<dbReference type="InterPro" id="IPR000408">
    <property type="entry name" value="Reg_chr_condens"/>
</dbReference>
<name>A0A9Q0MVX9_9DIPT</name>
<dbReference type="Gene3D" id="2.130.10.30">
    <property type="entry name" value="Regulator of chromosome condensation 1/beta-lactamase-inhibitor protein II"/>
    <property type="match status" value="1"/>
</dbReference>
<gene>
    <name evidence="2" type="primary">RCCD1</name>
    <name evidence="2" type="ORF">Bhyg_11639</name>
</gene>
<keyword evidence="3" id="KW-1185">Reference proteome</keyword>
<sequence>MKLYFCGYNGFKQFENCDELMLADVTAWTSVNLPKPQKCATSLKFCSSWSVNVIGISKSLLLTGCLKGAPGQSKILTFANEIKAISCNDLFCLILLDDGRCYKFLFDSAELSELKFIGVGEEDGSADKKSTTCVIEHITCGQTFSVAVTNTNVVYNIPSRIHEFPKHVKVKKVICGAEHALLLTSNGDVFSWGSSSRGQLGLGELNNEQAPTLIDALAGVKITDISAGLWHSAAVSAFGDLYVWGWNLNGQLGKPIYKNVKVNFENGRTDVVRHKDVSVFASPEVVDLPAQSIDNEENECLETQFDVEQVHCGGRHTIIQTKCGKVLGCGFNRFGQLGLSEKHNDDGNVVRFYEIGHSITDVFQVKCGSWCTIFFAECHQ</sequence>
<dbReference type="SUPFAM" id="SSF50985">
    <property type="entry name" value="RCC1/BLIP-II"/>
    <property type="match status" value="1"/>
</dbReference>
<dbReference type="PRINTS" id="PR00633">
    <property type="entry name" value="RCCNDNSATION"/>
</dbReference>
<dbReference type="AlphaFoldDB" id="A0A9Q0MVX9"/>
<reference evidence="2" key="1">
    <citation type="submission" date="2022-07" db="EMBL/GenBank/DDBJ databases">
        <authorList>
            <person name="Trinca V."/>
            <person name="Uliana J.V.C."/>
            <person name="Torres T.T."/>
            <person name="Ward R.J."/>
            <person name="Monesi N."/>
        </authorList>
    </citation>
    <scope>NUCLEOTIDE SEQUENCE</scope>
    <source>
        <strain evidence="2">HSMRA1968</strain>
        <tissue evidence="2">Whole embryos</tissue>
    </source>
</reference>
<evidence type="ECO:0000256" key="1">
    <source>
        <dbReference type="PROSITE-ProRule" id="PRU00235"/>
    </source>
</evidence>
<dbReference type="InterPro" id="IPR052830">
    <property type="entry name" value="RCC1_domain-containing"/>
</dbReference>
<dbReference type="PROSITE" id="PS50012">
    <property type="entry name" value="RCC1_3"/>
    <property type="match status" value="2"/>
</dbReference>
<evidence type="ECO:0000313" key="3">
    <source>
        <dbReference type="Proteomes" id="UP001151699"/>
    </source>
</evidence>
<dbReference type="PROSITE" id="PS00626">
    <property type="entry name" value="RCC1_2"/>
    <property type="match status" value="1"/>
</dbReference>
<proteinExistence type="predicted"/>
<dbReference type="InterPro" id="IPR009091">
    <property type="entry name" value="RCC1/BLIP-II"/>
</dbReference>
<feature type="repeat" description="RCC1" evidence="1">
    <location>
        <begin position="187"/>
        <end position="238"/>
    </location>
</feature>
<dbReference type="Proteomes" id="UP001151699">
    <property type="component" value="Chromosome X"/>
</dbReference>
<dbReference type="Pfam" id="PF00415">
    <property type="entry name" value="RCC1"/>
    <property type="match status" value="1"/>
</dbReference>
<comment type="caution">
    <text evidence="2">The sequence shown here is derived from an EMBL/GenBank/DDBJ whole genome shotgun (WGS) entry which is preliminary data.</text>
</comment>
<protein>
    <submittedName>
        <fullName evidence="2">RCC1 domain-containing protein 1</fullName>
    </submittedName>
</protein>
<accession>A0A9Q0MVX9</accession>
<feature type="repeat" description="RCC1" evidence="1">
    <location>
        <begin position="239"/>
        <end position="323"/>
    </location>
</feature>
<evidence type="ECO:0000313" key="2">
    <source>
        <dbReference type="EMBL" id="KAJ6638901.1"/>
    </source>
</evidence>
<dbReference type="EMBL" id="WJQU01000003">
    <property type="protein sequence ID" value="KAJ6638901.1"/>
    <property type="molecule type" value="Genomic_DNA"/>
</dbReference>
<organism evidence="2 3">
    <name type="scientific">Pseudolycoriella hygida</name>
    <dbReference type="NCBI Taxonomy" id="35572"/>
    <lineage>
        <taxon>Eukaryota</taxon>
        <taxon>Metazoa</taxon>
        <taxon>Ecdysozoa</taxon>
        <taxon>Arthropoda</taxon>
        <taxon>Hexapoda</taxon>
        <taxon>Insecta</taxon>
        <taxon>Pterygota</taxon>
        <taxon>Neoptera</taxon>
        <taxon>Endopterygota</taxon>
        <taxon>Diptera</taxon>
        <taxon>Nematocera</taxon>
        <taxon>Sciaroidea</taxon>
        <taxon>Sciaridae</taxon>
        <taxon>Pseudolycoriella</taxon>
    </lineage>
</organism>
<dbReference type="PANTHER" id="PTHR46849:SF1">
    <property type="entry name" value="RCC1 DOMAIN-CONTAINING PROTEIN 1"/>
    <property type="match status" value="1"/>
</dbReference>
<dbReference type="PANTHER" id="PTHR46849">
    <property type="entry name" value="RCC1 DOMAIN-CONTAINING PROTEIN 1"/>
    <property type="match status" value="1"/>
</dbReference>
<dbReference type="OrthoDB" id="5370059at2759"/>